<feature type="non-terminal residue" evidence="2">
    <location>
        <position position="88"/>
    </location>
</feature>
<dbReference type="AlphaFoldDB" id="A0A6L2N9I0"/>
<organism evidence="2">
    <name type="scientific">Tanacetum cinerariifolium</name>
    <name type="common">Dalmatian daisy</name>
    <name type="synonym">Chrysanthemum cinerariifolium</name>
    <dbReference type="NCBI Taxonomy" id="118510"/>
    <lineage>
        <taxon>Eukaryota</taxon>
        <taxon>Viridiplantae</taxon>
        <taxon>Streptophyta</taxon>
        <taxon>Embryophyta</taxon>
        <taxon>Tracheophyta</taxon>
        <taxon>Spermatophyta</taxon>
        <taxon>Magnoliopsida</taxon>
        <taxon>eudicotyledons</taxon>
        <taxon>Gunneridae</taxon>
        <taxon>Pentapetalae</taxon>
        <taxon>asterids</taxon>
        <taxon>campanulids</taxon>
        <taxon>Asterales</taxon>
        <taxon>Asteraceae</taxon>
        <taxon>Asteroideae</taxon>
        <taxon>Anthemideae</taxon>
        <taxon>Anthemidinae</taxon>
        <taxon>Tanacetum</taxon>
    </lineage>
</organism>
<reference evidence="2" key="1">
    <citation type="journal article" date="2019" name="Sci. Rep.">
        <title>Draft genome of Tanacetum cinerariifolium, the natural source of mosquito coil.</title>
        <authorList>
            <person name="Yamashiro T."/>
            <person name="Shiraishi A."/>
            <person name="Satake H."/>
            <person name="Nakayama K."/>
        </authorList>
    </citation>
    <scope>NUCLEOTIDE SEQUENCE</scope>
</reference>
<proteinExistence type="predicted"/>
<name>A0A6L2N9I0_TANCI</name>
<dbReference type="PANTHER" id="PTHR47481:SF36">
    <property type="entry name" value="CCHC-TYPE DOMAIN-CONTAINING PROTEIN"/>
    <property type="match status" value="1"/>
</dbReference>
<dbReference type="InterPro" id="IPR025314">
    <property type="entry name" value="DUF4219"/>
</dbReference>
<gene>
    <name evidence="2" type="ORF">Tci_054708</name>
</gene>
<evidence type="ECO:0000259" key="1">
    <source>
        <dbReference type="Pfam" id="PF13961"/>
    </source>
</evidence>
<accession>A0A6L2N9I0</accession>
<dbReference type="PANTHER" id="PTHR47481">
    <property type="match status" value="1"/>
</dbReference>
<feature type="domain" description="DUF4219" evidence="1">
    <location>
        <begin position="13"/>
        <end position="39"/>
    </location>
</feature>
<evidence type="ECO:0000313" key="2">
    <source>
        <dbReference type="EMBL" id="GEU82730.1"/>
    </source>
</evidence>
<sequence>MAELQLVGGVKKLNNNNYNSWSTSLMSYLQGQDLWEIVNGSDTTSPLREDANGILKKWKVRVGKALFILKTTVEDEVLEHIRDSLTPK</sequence>
<dbReference type="Pfam" id="PF13961">
    <property type="entry name" value="DUF4219"/>
    <property type="match status" value="1"/>
</dbReference>
<comment type="caution">
    <text evidence="2">The sequence shown here is derived from an EMBL/GenBank/DDBJ whole genome shotgun (WGS) entry which is preliminary data.</text>
</comment>
<protein>
    <submittedName>
        <fullName evidence="2">Sucrose transport protein SUC1</fullName>
    </submittedName>
</protein>
<dbReference type="EMBL" id="BKCJ010008539">
    <property type="protein sequence ID" value="GEU82730.1"/>
    <property type="molecule type" value="Genomic_DNA"/>
</dbReference>